<feature type="transmembrane region" description="Helical" evidence="1">
    <location>
        <begin position="12"/>
        <end position="29"/>
    </location>
</feature>
<organism evidence="2 3">
    <name type="scientific">Luteolibacter soli</name>
    <dbReference type="NCBI Taxonomy" id="3135280"/>
    <lineage>
        <taxon>Bacteria</taxon>
        <taxon>Pseudomonadati</taxon>
        <taxon>Verrucomicrobiota</taxon>
        <taxon>Verrucomicrobiia</taxon>
        <taxon>Verrucomicrobiales</taxon>
        <taxon>Verrucomicrobiaceae</taxon>
        <taxon>Luteolibacter</taxon>
    </lineage>
</organism>
<feature type="transmembrane region" description="Helical" evidence="1">
    <location>
        <begin position="104"/>
        <end position="124"/>
    </location>
</feature>
<keyword evidence="1" id="KW-0812">Transmembrane</keyword>
<keyword evidence="3" id="KW-1185">Reference proteome</keyword>
<keyword evidence="1" id="KW-0472">Membrane</keyword>
<sequence>MNATRPGFTRLLSFWLGLPLLLFLFWAWWDSTRFLSLIECQRPSDKFEFSSFMGRIQVGHYPTDPYGSTKWDFDHMPLSKLRFDRDMEAAFPRYLTLRANSLAIAHWFLISLYAAAWLGSSFLWHRRKLRLMTAASAPPP</sequence>
<evidence type="ECO:0000313" key="3">
    <source>
        <dbReference type="Proteomes" id="UP001371305"/>
    </source>
</evidence>
<accession>A0ABU9AUY0</accession>
<proteinExistence type="predicted"/>
<evidence type="ECO:0000313" key="2">
    <source>
        <dbReference type="EMBL" id="MEK7951564.1"/>
    </source>
</evidence>
<name>A0ABU9AUY0_9BACT</name>
<comment type="caution">
    <text evidence="2">The sequence shown here is derived from an EMBL/GenBank/DDBJ whole genome shotgun (WGS) entry which is preliminary data.</text>
</comment>
<dbReference type="EMBL" id="JBBUKT010000005">
    <property type="protein sequence ID" value="MEK7951564.1"/>
    <property type="molecule type" value="Genomic_DNA"/>
</dbReference>
<gene>
    <name evidence="2" type="ORF">WKV53_13695</name>
</gene>
<protein>
    <submittedName>
        <fullName evidence="2">Uncharacterized protein</fullName>
    </submittedName>
</protein>
<reference evidence="2 3" key="1">
    <citation type="submission" date="2024-04" db="EMBL/GenBank/DDBJ databases">
        <title>Luteolibacter sp. isolated from soil.</title>
        <authorList>
            <person name="An J."/>
        </authorList>
    </citation>
    <scope>NUCLEOTIDE SEQUENCE [LARGE SCALE GENOMIC DNA]</scope>
    <source>
        <strain evidence="2 3">Y139</strain>
    </source>
</reference>
<dbReference type="RefSeq" id="WP_341405180.1">
    <property type="nucleotide sequence ID" value="NZ_JBBUKT010000005.1"/>
</dbReference>
<keyword evidence="1" id="KW-1133">Transmembrane helix</keyword>
<dbReference type="Proteomes" id="UP001371305">
    <property type="component" value="Unassembled WGS sequence"/>
</dbReference>
<evidence type="ECO:0000256" key="1">
    <source>
        <dbReference type="SAM" id="Phobius"/>
    </source>
</evidence>